<dbReference type="EMBL" id="GBXM01077894">
    <property type="protein sequence ID" value="JAH30683.1"/>
    <property type="molecule type" value="Transcribed_RNA"/>
</dbReference>
<evidence type="ECO:0000313" key="1">
    <source>
        <dbReference type="EMBL" id="JAH30683.1"/>
    </source>
</evidence>
<reference evidence="1" key="1">
    <citation type="submission" date="2014-11" db="EMBL/GenBank/DDBJ databases">
        <authorList>
            <person name="Amaro Gonzalez C."/>
        </authorList>
    </citation>
    <scope>NUCLEOTIDE SEQUENCE</scope>
</reference>
<sequence>MCHTYLCSVVVCL</sequence>
<accession>A0A0E9RQQ6</accession>
<reference evidence="1" key="2">
    <citation type="journal article" date="2015" name="Fish Shellfish Immunol.">
        <title>Early steps in the European eel (Anguilla anguilla)-Vibrio vulnificus interaction in the gills: Role of the RtxA13 toxin.</title>
        <authorList>
            <person name="Callol A."/>
            <person name="Pajuelo D."/>
            <person name="Ebbesson L."/>
            <person name="Teles M."/>
            <person name="MacKenzie S."/>
            <person name="Amaro C."/>
        </authorList>
    </citation>
    <scope>NUCLEOTIDE SEQUENCE</scope>
</reference>
<organism evidence="1">
    <name type="scientific">Anguilla anguilla</name>
    <name type="common">European freshwater eel</name>
    <name type="synonym">Muraena anguilla</name>
    <dbReference type="NCBI Taxonomy" id="7936"/>
    <lineage>
        <taxon>Eukaryota</taxon>
        <taxon>Metazoa</taxon>
        <taxon>Chordata</taxon>
        <taxon>Craniata</taxon>
        <taxon>Vertebrata</taxon>
        <taxon>Euteleostomi</taxon>
        <taxon>Actinopterygii</taxon>
        <taxon>Neopterygii</taxon>
        <taxon>Teleostei</taxon>
        <taxon>Anguilliformes</taxon>
        <taxon>Anguillidae</taxon>
        <taxon>Anguilla</taxon>
    </lineage>
</organism>
<name>A0A0E9RQQ6_ANGAN</name>
<protein>
    <submittedName>
        <fullName evidence="1">Uncharacterized protein</fullName>
    </submittedName>
</protein>
<proteinExistence type="predicted"/>